<proteinExistence type="predicted"/>
<sequence>METTPDMAGGLASAAAARLIDLLATDGWAAIKASVLSLWRHSHPERVEAELAEARGELVQATQAGDSVALQGLLVAEWQARLARLIAARPDITDELRALLLDVPRDAGSTGQQATASMTLEAQVSGGGDAYMAGRDMTITKGGAG</sequence>
<dbReference type="RefSeq" id="WP_062698615.1">
    <property type="nucleotide sequence ID" value="NZ_LLZG01000015.1"/>
</dbReference>
<reference evidence="2" key="1">
    <citation type="submission" date="2015-10" db="EMBL/GenBank/DDBJ databases">
        <authorList>
            <person name="Ju K.-S."/>
            <person name="Doroghazi J.R."/>
            <person name="Metcalf W.W."/>
        </authorList>
    </citation>
    <scope>NUCLEOTIDE SEQUENCE [LARGE SCALE GENOMIC DNA]</scope>
    <source>
        <strain evidence="2">NRRL 3151</strain>
    </source>
</reference>
<protein>
    <submittedName>
        <fullName evidence="1">Uncharacterized protein</fullName>
    </submittedName>
</protein>
<dbReference type="EMBL" id="LLZG01000015">
    <property type="protein sequence ID" value="KUL45127.1"/>
    <property type="molecule type" value="Genomic_DNA"/>
</dbReference>
<gene>
    <name evidence="1" type="ORF">ADL12_04260</name>
</gene>
<dbReference type="AlphaFoldDB" id="A0A0X3VL86"/>
<comment type="caution">
    <text evidence="1">The sequence shown here is derived from an EMBL/GenBank/DDBJ whole genome shotgun (WGS) entry which is preliminary data.</text>
</comment>
<dbReference type="Proteomes" id="UP000053923">
    <property type="component" value="Unassembled WGS sequence"/>
</dbReference>
<keyword evidence="2" id="KW-1185">Reference proteome</keyword>
<name>A0A0X3VL86_9ACTN</name>
<accession>A0A0X3VL86</accession>
<evidence type="ECO:0000313" key="2">
    <source>
        <dbReference type="Proteomes" id="UP000053923"/>
    </source>
</evidence>
<evidence type="ECO:0000313" key="1">
    <source>
        <dbReference type="EMBL" id="KUL45127.1"/>
    </source>
</evidence>
<dbReference type="OrthoDB" id="3383530at2"/>
<organism evidence="1 2">
    <name type="scientific">Streptomyces regalis</name>
    <dbReference type="NCBI Taxonomy" id="68262"/>
    <lineage>
        <taxon>Bacteria</taxon>
        <taxon>Bacillati</taxon>
        <taxon>Actinomycetota</taxon>
        <taxon>Actinomycetes</taxon>
        <taxon>Kitasatosporales</taxon>
        <taxon>Streptomycetaceae</taxon>
        <taxon>Streptomyces</taxon>
    </lineage>
</organism>